<dbReference type="GeneID" id="87810430"/>
<evidence type="ECO:0000313" key="4">
    <source>
        <dbReference type="Proteomes" id="UP000827549"/>
    </source>
</evidence>
<dbReference type="EMBL" id="CP086718">
    <property type="protein sequence ID" value="WOO83736.1"/>
    <property type="molecule type" value="Genomic_DNA"/>
</dbReference>
<evidence type="ECO:0000313" key="3">
    <source>
        <dbReference type="EMBL" id="WOO83736.1"/>
    </source>
</evidence>
<dbReference type="AlphaFoldDB" id="A0AAF0YF59"/>
<accession>A0AAF0YF59</accession>
<proteinExistence type="predicted"/>
<reference evidence="3" key="1">
    <citation type="submission" date="2023-10" db="EMBL/GenBank/DDBJ databases">
        <authorList>
            <person name="Noh H."/>
        </authorList>
    </citation>
    <scope>NUCLEOTIDE SEQUENCE</scope>
    <source>
        <strain evidence="3">DUCC4014</strain>
    </source>
</reference>
<dbReference type="Proteomes" id="UP000827549">
    <property type="component" value="Chromosome 5"/>
</dbReference>
<evidence type="ECO:0000256" key="1">
    <source>
        <dbReference type="SAM" id="Phobius"/>
    </source>
</evidence>
<keyword evidence="1" id="KW-1133">Transmembrane helix</keyword>
<sequence>MRLAPLLAAAVLALAGSSAAQQAMTSGSGLGATPTTALPYNNATTALPPSSSGIPVAPSPTGTMSPDDSATLDAARTHTNDLRMGFIAATSVMTALCLLLGVPFAVWFHRAVEREVGGGRGHGGAAGAQLPSYVEEELPKYEVSSPRSSVQAAPSPPPARRGKIVTVASLLFARLPSAAAQATATTDAPATPSSLSAVLSAESNKQALYAMGIVLGVIGPPLIVGFFVLVSAIWLVSFRWSGVVTGWNGVAG</sequence>
<feature type="signal peptide" evidence="2">
    <location>
        <begin position="1"/>
        <end position="20"/>
    </location>
</feature>
<protein>
    <submittedName>
        <fullName evidence="3">Uncharacterized protein</fullName>
    </submittedName>
</protein>
<keyword evidence="1" id="KW-0812">Transmembrane</keyword>
<keyword evidence="2" id="KW-0732">Signal</keyword>
<dbReference type="RefSeq" id="XP_062629762.1">
    <property type="nucleotide sequence ID" value="XM_062773778.1"/>
</dbReference>
<keyword evidence="4" id="KW-1185">Reference proteome</keyword>
<organism evidence="3 4">
    <name type="scientific">Vanrija pseudolonga</name>
    <dbReference type="NCBI Taxonomy" id="143232"/>
    <lineage>
        <taxon>Eukaryota</taxon>
        <taxon>Fungi</taxon>
        <taxon>Dikarya</taxon>
        <taxon>Basidiomycota</taxon>
        <taxon>Agaricomycotina</taxon>
        <taxon>Tremellomycetes</taxon>
        <taxon>Trichosporonales</taxon>
        <taxon>Trichosporonaceae</taxon>
        <taxon>Vanrija</taxon>
    </lineage>
</organism>
<keyword evidence="1" id="KW-0472">Membrane</keyword>
<name>A0AAF0YF59_9TREE</name>
<feature type="transmembrane region" description="Helical" evidence="1">
    <location>
        <begin position="208"/>
        <end position="236"/>
    </location>
</feature>
<feature type="chain" id="PRO_5042021382" evidence="2">
    <location>
        <begin position="21"/>
        <end position="252"/>
    </location>
</feature>
<feature type="transmembrane region" description="Helical" evidence="1">
    <location>
        <begin position="86"/>
        <end position="108"/>
    </location>
</feature>
<evidence type="ECO:0000256" key="2">
    <source>
        <dbReference type="SAM" id="SignalP"/>
    </source>
</evidence>
<gene>
    <name evidence="3" type="ORF">LOC62_05G007257</name>
</gene>